<dbReference type="PANTHER" id="PTHR42650:SF1">
    <property type="entry name" value="GUIDED ENTRY OF TAIL-ANCHORED PROTEINS FACTOR 1"/>
    <property type="match status" value="1"/>
</dbReference>
<evidence type="ECO:0000313" key="2">
    <source>
        <dbReference type="EMBL" id="KXZ54154.1"/>
    </source>
</evidence>
<sequence length="181" mass="18903">MVTRLLGARRSQLTAEIAHLRREAAKLNTPSTYAKCARFQRLANAKDKELSELGGGPAVPGVPERLILLCNAVKVLILGLATLTLWDTPIAQVVPRSVAAPLGRLLAFPRGADLAAFGGVAVTPWLALVEAATTALARAAFPPLQTGAAQVDPERLQREAEATGRGRAGAAMQAQAAAQAQ</sequence>
<keyword evidence="3" id="KW-1185">Reference proteome</keyword>
<feature type="compositionally biased region" description="Low complexity" evidence="1">
    <location>
        <begin position="165"/>
        <end position="181"/>
    </location>
</feature>
<feature type="region of interest" description="Disordered" evidence="1">
    <location>
        <begin position="148"/>
        <end position="181"/>
    </location>
</feature>
<dbReference type="AlphaFoldDB" id="A0A150GWH4"/>
<name>A0A150GWH4_GONPE</name>
<evidence type="ECO:0000256" key="1">
    <source>
        <dbReference type="SAM" id="MobiDB-lite"/>
    </source>
</evidence>
<comment type="caution">
    <text evidence="2">The sequence shown here is derived from an EMBL/GenBank/DDBJ whole genome shotgun (WGS) entry which is preliminary data.</text>
</comment>
<evidence type="ECO:0000313" key="3">
    <source>
        <dbReference type="Proteomes" id="UP000075714"/>
    </source>
</evidence>
<dbReference type="EMBL" id="LSYV01000006">
    <property type="protein sequence ID" value="KXZ54154.1"/>
    <property type="molecule type" value="Genomic_DNA"/>
</dbReference>
<reference evidence="3" key="1">
    <citation type="journal article" date="2016" name="Nat. Commun.">
        <title>The Gonium pectorale genome demonstrates co-option of cell cycle regulation during the evolution of multicellularity.</title>
        <authorList>
            <person name="Hanschen E.R."/>
            <person name="Marriage T.N."/>
            <person name="Ferris P.J."/>
            <person name="Hamaji T."/>
            <person name="Toyoda A."/>
            <person name="Fujiyama A."/>
            <person name="Neme R."/>
            <person name="Noguchi H."/>
            <person name="Minakuchi Y."/>
            <person name="Suzuki M."/>
            <person name="Kawai-Toyooka H."/>
            <person name="Smith D.R."/>
            <person name="Sparks H."/>
            <person name="Anderson J."/>
            <person name="Bakaric R."/>
            <person name="Luria V."/>
            <person name="Karger A."/>
            <person name="Kirschner M.W."/>
            <person name="Durand P.M."/>
            <person name="Michod R.E."/>
            <person name="Nozaki H."/>
            <person name="Olson B.J."/>
        </authorList>
    </citation>
    <scope>NUCLEOTIDE SEQUENCE [LARGE SCALE GENOMIC DNA]</scope>
    <source>
        <strain evidence="3">NIES-2863</strain>
    </source>
</reference>
<accession>A0A150GWH4</accession>
<dbReference type="GO" id="GO:0043495">
    <property type="term" value="F:protein-membrane adaptor activity"/>
    <property type="evidence" value="ECO:0007669"/>
    <property type="project" value="TreeGrafter"/>
</dbReference>
<protein>
    <submittedName>
        <fullName evidence="2">Uncharacterized protein</fullName>
    </submittedName>
</protein>
<feature type="compositionally biased region" description="Basic and acidic residues" evidence="1">
    <location>
        <begin position="152"/>
        <end position="164"/>
    </location>
</feature>
<proteinExistence type="predicted"/>
<gene>
    <name evidence="2" type="ORF">GPECTOR_5g252</name>
</gene>
<dbReference type="GO" id="GO:0071816">
    <property type="term" value="P:tail-anchored membrane protein insertion into ER membrane"/>
    <property type="evidence" value="ECO:0007669"/>
    <property type="project" value="TreeGrafter"/>
</dbReference>
<dbReference type="OrthoDB" id="512018at2759"/>
<dbReference type="Proteomes" id="UP000075714">
    <property type="component" value="Unassembled WGS sequence"/>
</dbReference>
<dbReference type="STRING" id="33097.A0A150GWH4"/>
<organism evidence="2 3">
    <name type="scientific">Gonium pectorale</name>
    <name type="common">Green alga</name>
    <dbReference type="NCBI Taxonomy" id="33097"/>
    <lineage>
        <taxon>Eukaryota</taxon>
        <taxon>Viridiplantae</taxon>
        <taxon>Chlorophyta</taxon>
        <taxon>core chlorophytes</taxon>
        <taxon>Chlorophyceae</taxon>
        <taxon>CS clade</taxon>
        <taxon>Chlamydomonadales</taxon>
        <taxon>Volvocaceae</taxon>
        <taxon>Gonium</taxon>
    </lineage>
</organism>
<dbReference type="GO" id="GO:0043529">
    <property type="term" value="C:GET complex"/>
    <property type="evidence" value="ECO:0007669"/>
    <property type="project" value="TreeGrafter"/>
</dbReference>
<dbReference type="PANTHER" id="PTHR42650">
    <property type="entry name" value="TAIL-ANCHORED PROTEIN INSERTION RECEPTOR WRB"/>
    <property type="match status" value="1"/>
</dbReference>